<evidence type="ECO:0000256" key="1">
    <source>
        <dbReference type="SAM" id="Phobius"/>
    </source>
</evidence>
<protein>
    <submittedName>
        <fullName evidence="2">Uncharacterized protein</fullName>
    </submittedName>
</protein>
<feature type="transmembrane region" description="Helical" evidence="1">
    <location>
        <begin position="6"/>
        <end position="25"/>
    </location>
</feature>
<reference evidence="3" key="1">
    <citation type="submission" date="2015-01" db="EMBL/GenBank/DDBJ databases">
        <authorList>
            <person name="Aksoy S."/>
            <person name="Warren W."/>
            <person name="Wilson R.K."/>
        </authorList>
    </citation>
    <scope>NUCLEOTIDE SEQUENCE [LARGE SCALE GENOMIC DNA]</scope>
    <source>
        <strain evidence="3">IAEA</strain>
    </source>
</reference>
<dbReference type="Proteomes" id="UP000092460">
    <property type="component" value="Unassembled WGS sequence"/>
</dbReference>
<dbReference type="EnsemblMetazoa" id="GPPI027265-RA">
    <property type="protein sequence ID" value="GPPI027265-PA"/>
    <property type="gene ID" value="GPPI027265"/>
</dbReference>
<dbReference type="EMBL" id="JXJN01012841">
    <property type="status" value="NOT_ANNOTATED_CDS"/>
    <property type="molecule type" value="Genomic_DNA"/>
</dbReference>
<evidence type="ECO:0000313" key="2">
    <source>
        <dbReference type="EnsemblMetazoa" id="GPPI027265-PA"/>
    </source>
</evidence>
<organism evidence="2 3">
    <name type="scientific">Glossina palpalis gambiensis</name>
    <dbReference type="NCBI Taxonomy" id="67801"/>
    <lineage>
        <taxon>Eukaryota</taxon>
        <taxon>Metazoa</taxon>
        <taxon>Ecdysozoa</taxon>
        <taxon>Arthropoda</taxon>
        <taxon>Hexapoda</taxon>
        <taxon>Insecta</taxon>
        <taxon>Pterygota</taxon>
        <taxon>Neoptera</taxon>
        <taxon>Endopterygota</taxon>
        <taxon>Diptera</taxon>
        <taxon>Brachycera</taxon>
        <taxon>Muscomorpha</taxon>
        <taxon>Hippoboscoidea</taxon>
        <taxon>Glossinidae</taxon>
        <taxon>Glossina</taxon>
    </lineage>
</organism>
<name>A0A1B0BEB9_9MUSC</name>
<accession>A0A1B0BEB9</accession>
<reference evidence="2" key="2">
    <citation type="submission" date="2020-05" db="UniProtKB">
        <authorList>
            <consortium name="EnsemblMetazoa"/>
        </authorList>
    </citation>
    <scope>IDENTIFICATION</scope>
    <source>
        <strain evidence="2">IAEA</strain>
    </source>
</reference>
<keyword evidence="1" id="KW-0472">Membrane</keyword>
<proteinExistence type="predicted"/>
<dbReference type="AlphaFoldDB" id="A0A1B0BEB9"/>
<keyword evidence="1" id="KW-1133">Transmembrane helix</keyword>
<keyword evidence="1" id="KW-0812">Transmembrane</keyword>
<sequence>MCEIYLQLLLAGISSSGSCYLVVILKKFITTKINNGNMPKTGQEKTRDKA</sequence>
<evidence type="ECO:0000313" key="3">
    <source>
        <dbReference type="Proteomes" id="UP000092460"/>
    </source>
</evidence>
<dbReference type="VEuPathDB" id="VectorBase:GPPI027265"/>
<keyword evidence="3" id="KW-1185">Reference proteome</keyword>